<comment type="caution">
    <text evidence="3">The sequence shown here is derived from an EMBL/GenBank/DDBJ whole genome shotgun (WGS) entry which is preliminary data.</text>
</comment>
<dbReference type="GO" id="GO:0003677">
    <property type="term" value="F:DNA binding"/>
    <property type="evidence" value="ECO:0007669"/>
    <property type="project" value="UniProtKB-KW"/>
</dbReference>
<dbReference type="Proteomes" id="UP000278609">
    <property type="component" value="Unassembled WGS sequence"/>
</dbReference>
<dbReference type="RefSeq" id="WP_124750967.1">
    <property type="nucleotide sequence ID" value="NZ_RQYN01000066.1"/>
</dbReference>
<reference evidence="4 5" key="1">
    <citation type="submission" date="2018-11" db="EMBL/GenBank/DDBJ databases">
        <title>Genomes From Bacteria Associated with the Canine Oral Cavity: a Test Case for Automated Genome-Based Taxonomic Assignment.</title>
        <authorList>
            <person name="Coil D.A."/>
            <person name="Jospin G."/>
            <person name="Darling A.E."/>
            <person name="Wallis C."/>
            <person name="Davis I.J."/>
            <person name="Harris S."/>
            <person name="Eisen J.A."/>
            <person name="Holcombe L.J."/>
            <person name="O'Flynn C."/>
        </authorList>
    </citation>
    <scope>NUCLEOTIDE SEQUENCE [LARGE SCALE GENOMIC DNA]</scope>
    <source>
        <strain evidence="3 5">OH1426_COT-023</strain>
        <strain evidence="2 4">OH2617_COT-023</strain>
    </source>
</reference>
<dbReference type="Pfam" id="PF12728">
    <property type="entry name" value="HTH_17"/>
    <property type="match status" value="1"/>
</dbReference>
<dbReference type="NCBIfam" id="TIGR01764">
    <property type="entry name" value="excise"/>
    <property type="match status" value="1"/>
</dbReference>
<evidence type="ECO:0000313" key="3">
    <source>
        <dbReference type="EMBL" id="RRD70990.1"/>
    </source>
</evidence>
<dbReference type="InterPro" id="IPR041657">
    <property type="entry name" value="HTH_17"/>
</dbReference>
<dbReference type="InterPro" id="IPR009061">
    <property type="entry name" value="DNA-bd_dom_put_sf"/>
</dbReference>
<feature type="domain" description="Helix-turn-helix" evidence="1">
    <location>
        <begin position="23"/>
        <end position="74"/>
    </location>
</feature>
<dbReference type="Proteomes" id="UP000279860">
    <property type="component" value="Unassembled WGS sequence"/>
</dbReference>
<name>A0A3P1YLM0_TANFO</name>
<organism evidence="3 5">
    <name type="scientific">Tannerella forsythia</name>
    <name type="common">Bacteroides forsythus</name>
    <dbReference type="NCBI Taxonomy" id="28112"/>
    <lineage>
        <taxon>Bacteria</taxon>
        <taxon>Pseudomonadati</taxon>
        <taxon>Bacteroidota</taxon>
        <taxon>Bacteroidia</taxon>
        <taxon>Bacteroidales</taxon>
        <taxon>Tannerellaceae</taxon>
        <taxon>Tannerella</taxon>
    </lineage>
</organism>
<dbReference type="OrthoDB" id="597977at2"/>
<dbReference type="EMBL" id="RQYN01000066">
    <property type="protein sequence ID" value="RRD70990.1"/>
    <property type="molecule type" value="Genomic_DNA"/>
</dbReference>
<dbReference type="SUPFAM" id="SSF46955">
    <property type="entry name" value="Putative DNA-binding domain"/>
    <property type="match status" value="1"/>
</dbReference>
<evidence type="ECO:0000313" key="2">
    <source>
        <dbReference type="EMBL" id="RRD62264.1"/>
    </source>
</evidence>
<accession>A0A3P1YLM0</accession>
<dbReference type="InterPro" id="IPR010093">
    <property type="entry name" value="SinI_DNA-bd"/>
</dbReference>
<protein>
    <submittedName>
        <fullName evidence="3">DNA-binding protein</fullName>
    </submittedName>
</protein>
<dbReference type="AlphaFoldDB" id="A0A3P1YLM0"/>
<keyword evidence="3" id="KW-0238">DNA-binding</keyword>
<gene>
    <name evidence="2" type="ORF">EII40_03895</name>
    <name evidence="3" type="ORF">EII41_12290</name>
</gene>
<evidence type="ECO:0000313" key="4">
    <source>
        <dbReference type="Proteomes" id="UP000278609"/>
    </source>
</evidence>
<proteinExistence type="predicted"/>
<sequence length="96" mass="11049">MAEEMKQVADLITANTIFCTKEVLTSDEAAKYMGVSKSYLYKLTMRQQIPHFKPMGKMCYFNRLELEQWLQSNRVATATEINQQAQAFCMKKGGLK</sequence>
<evidence type="ECO:0000259" key="1">
    <source>
        <dbReference type="Pfam" id="PF12728"/>
    </source>
</evidence>
<evidence type="ECO:0000313" key="5">
    <source>
        <dbReference type="Proteomes" id="UP000279860"/>
    </source>
</evidence>
<dbReference type="EMBL" id="RQYS01000013">
    <property type="protein sequence ID" value="RRD62264.1"/>
    <property type="molecule type" value="Genomic_DNA"/>
</dbReference>